<evidence type="ECO:0000313" key="3">
    <source>
        <dbReference type="Proteomes" id="UP000278143"/>
    </source>
</evidence>
<accession>A0A4P9YVW6</accession>
<proteinExistence type="predicted"/>
<feature type="region of interest" description="Disordered" evidence="1">
    <location>
        <begin position="1"/>
        <end position="50"/>
    </location>
</feature>
<feature type="compositionally biased region" description="Low complexity" evidence="1">
    <location>
        <begin position="177"/>
        <end position="189"/>
    </location>
</feature>
<dbReference type="AlphaFoldDB" id="A0A4P9YVW6"/>
<feature type="compositionally biased region" description="Low complexity" evidence="1">
    <location>
        <begin position="39"/>
        <end position="50"/>
    </location>
</feature>
<reference evidence="3" key="1">
    <citation type="journal article" date="2018" name="Nat. Microbiol.">
        <title>Leveraging single-cell genomics to expand the fungal tree of life.</title>
        <authorList>
            <person name="Ahrendt S.R."/>
            <person name="Quandt C.A."/>
            <person name="Ciobanu D."/>
            <person name="Clum A."/>
            <person name="Salamov A."/>
            <person name="Andreopoulos B."/>
            <person name="Cheng J.F."/>
            <person name="Woyke T."/>
            <person name="Pelin A."/>
            <person name="Henrissat B."/>
            <person name="Reynolds N.K."/>
            <person name="Benny G.L."/>
            <person name="Smith M.E."/>
            <person name="James T.Y."/>
            <person name="Grigoriev I.V."/>
        </authorList>
    </citation>
    <scope>NUCLEOTIDE SEQUENCE [LARGE SCALE GENOMIC DNA]</scope>
    <source>
        <strain evidence="3">Benny S71-1</strain>
    </source>
</reference>
<keyword evidence="3" id="KW-1185">Reference proteome</keyword>
<feature type="compositionally biased region" description="Low complexity" evidence="1">
    <location>
        <begin position="104"/>
        <end position="113"/>
    </location>
</feature>
<evidence type="ECO:0000256" key="1">
    <source>
        <dbReference type="SAM" id="MobiDB-lite"/>
    </source>
</evidence>
<feature type="region of interest" description="Disordered" evidence="1">
    <location>
        <begin position="104"/>
        <end position="163"/>
    </location>
</feature>
<feature type="region of interest" description="Disordered" evidence="1">
    <location>
        <begin position="177"/>
        <end position="225"/>
    </location>
</feature>
<name>A0A4P9YVW6_9FUNG</name>
<feature type="compositionally biased region" description="Low complexity" evidence="1">
    <location>
        <begin position="197"/>
        <end position="216"/>
    </location>
</feature>
<gene>
    <name evidence="2" type="ORF">SYNPS1DRAFT_30878</name>
</gene>
<feature type="compositionally biased region" description="Basic residues" evidence="1">
    <location>
        <begin position="132"/>
        <end position="144"/>
    </location>
</feature>
<evidence type="ECO:0000313" key="2">
    <source>
        <dbReference type="EMBL" id="RKP23381.1"/>
    </source>
</evidence>
<dbReference type="Proteomes" id="UP000278143">
    <property type="component" value="Unassembled WGS sequence"/>
</dbReference>
<dbReference type="EMBL" id="KZ991023">
    <property type="protein sequence ID" value="RKP23381.1"/>
    <property type="molecule type" value="Genomic_DNA"/>
</dbReference>
<sequence>MSGEPPLNSARTAPPSPNIKSYDSEETLTGAEHPTSPTATNAAAAAAASGVADAPVYQLPLNATKHEDHPSGLTVNTNTDYALYPPSQPAHSYHRFMAATAAGGSPGLSAPASPRDPHSPYGNIRPSLSRLPHPHAHAHHHYHHPPPPPPPPPMTRYSTARRCRRSRTALPIRWHPTRTTTRTAIAATAPKERAIGPTSPSRRSPTTNPPAMAMTTSCARSPPAR</sequence>
<feature type="compositionally biased region" description="Pro residues" evidence="1">
    <location>
        <begin position="145"/>
        <end position="154"/>
    </location>
</feature>
<protein>
    <submittedName>
        <fullName evidence="2">Uncharacterized protein</fullName>
    </submittedName>
</protein>
<organism evidence="2 3">
    <name type="scientific">Syncephalis pseudoplumigaleata</name>
    <dbReference type="NCBI Taxonomy" id="1712513"/>
    <lineage>
        <taxon>Eukaryota</taxon>
        <taxon>Fungi</taxon>
        <taxon>Fungi incertae sedis</taxon>
        <taxon>Zoopagomycota</taxon>
        <taxon>Zoopagomycotina</taxon>
        <taxon>Zoopagomycetes</taxon>
        <taxon>Zoopagales</taxon>
        <taxon>Piptocephalidaceae</taxon>
        <taxon>Syncephalis</taxon>
    </lineage>
</organism>